<evidence type="ECO:0000259" key="2">
    <source>
        <dbReference type="Pfam" id="PF05118"/>
    </source>
</evidence>
<protein>
    <recommendedName>
        <fullName evidence="2">Aspartyl/asparaginy/proline hydroxylase domain-containing protein</fullName>
    </recommendedName>
</protein>
<organism evidence="3">
    <name type="scientific">uncultured bacterium F42-01</name>
    <dbReference type="NCBI Taxonomy" id="1191438"/>
    <lineage>
        <taxon>Bacteria</taxon>
        <taxon>environmental samples</taxon>
    </lineage>
</organism>
<proteinExistence type="predicted"/>
<dbReference type="InterPro" id="IPR027443">
    <property type="entry name" value="IPNS-like_sf"/>
</dbReference>
<dbReference type="Pfam" id="PF05118">
    <property type="entry name" value="Asp_Arg_Hydrox"/>
    <property type="match status" value="1"/>
</dbReference>
<feature type="region of interest" description="Disordered" evidence="1">
    <location>
        <begin position="325"/>
        <end position="344"/>
    </location>
</feature>
<dbReference type="Gene3D" id="2.60.120.330">
    <property type="entry name" value="B-lactam Antibiotic, Isopenicillin N Synthase, Chain"/>
    <property type="match status" value="1"/>
</dbReference>
<accession>I3VII5</accession>
<evidence type="ECO:0000313" key="3">
    <source>
        <dbReference type="EMBL" id="AFK79191.1"/>
    </source>
</evidence>
<sequence length="344" mass="39605">MKHFRLVEKAIDVHPILEELERHEETWGAQTGRSEKVKVQREAAAIPIRGLRRSCIQGRRRRDVHESRYTSYVSQFPTVKALLERIAAENDAELGRARLVRLPGTGHVRPHVDRGDYYRLRDRYHLVVQSAEGSHLRAADEEVWMQPGELWWFDNKQVHEARNEATLDRIHLIFDLLPRNPERRAGPPPTPSGFENIRVRLGEVWKEARRHIERHDAVMVQQGVRMYLVGRENSRQWERFLVRRGHDEKGARAHPMAAIAAMLAGTEDRRVVRRLRCAMLWVIERIEAGTLTWDDIPAAIATAGGVRAVARAWKKKQRAAGYVTPTRAGARKAHSPRATPPLSR</sequence>
<name>I3VII5_9BACT</name>
<dbReference type="InterPro" id="IPR007803">
    <property type="entry name" value="Asp/Arg/Pro-Hydrxlase"/>
</dbReference>
<dbReference type="EMBL" id="JQ970526">
    <property type="protein sequence ID" value="AFK79191.1"/>
    <property type="molecule type" value="Genomic_DNA"/>
</dbReference>
<dbReference type="AlphaFoldDB" id="I3VII5"/>
<dbReference type="SUPFAM" id="SSF51197">
    <property type="entry name" value="Clavaminate synthase-like"/>
    <property type="match status" value="1"/>
</dbReference>
<reference evidence="3" key="1">
    <citation type="submission" date="2012-04" db="EMBL/GenBank/DDBJ databases">
        <title>Characterization of mineral phosphate solubilization trait from soil metagenome.</title>
        <authorList>
            <person name="Chhabra S."/>
            <person name="Brazil D."/>
            <person name="Morrissey J."/>
            <person name="Burke J."/>
            <person name="O'Gara F."/>
            <person name="Dowling D."/>
        </authorList>
    </citation>
    <scope>NUCLEOTIDE SEQUENCE</scope>
</reference>
<evidence type="ECO:0000256" key="1">
    <source>
        <dbReference type="SAM" id="MobiDB-lite"/>
    </source>
</evidence>
<feature type="domain" description="Aspartyl/asparaginy/proline hydroxylase" evidence="2">
    <location>
        <begin position="68"/>
        <end position="176"/>
    </location>
</feature>